<dbReference type="Proteomes" id="UP000006875">
    <property type="component" value="Chromosome"/>
</dbReference>
<dbReference type="Pfam" id="PF01926">
    <property type="entry name" value="MMR_HSR1"/>
    <property type="match status" value="1"/>
</dbReference>
<evidence type="ECO:0000259" key="1">
    <source>
        <dbReference type="Pfam" id="PF01926"/>
    </source>
</evidence>
<dbReference type="PANTHER" id="PTHR46434">
    <property type="entry name" value="GENETIC INTERACTOR OF PROHIBITINS 3, MITOCHONDRIAL"/>
    <property type="match status" value="1"/>
</dbReference>
<protein>
    <submittedName>
        <fullName evidence="3">Ribosome biogenesis GTPase YqeH</fullName>
    </submittedName>
</protein>
<feature type="domain" description="G" evidence="1">
    <location>
        <begin position="165"/>
        <end position="222"/>
    </location>
</feature>
<dbReference type="SUPFAM" id="SSF52540">
    <property type="entry name" value="P-loop containing nucleoside triphosphate hydrolases"/>
    <property type="match status" value="1"/>
</dbReference>
<dbReference type="AlphaFoldDB" id="E3H627"/>
<dbReference type="HOGENOM" id="CLU_017878_0_1_0"/>
<dbReference type="RefSeq" id="WP_013386987.1">
    <property type="nucleotide sequence ID" value="NC_014632.1"/>
</dbReference>
<dbReference type="InterPro" id="IPR050896">
    <property type="entry name" value="Mito_lipid_metab_GTPase"/>
</dbReference>
<dbReference type="InterPro" id="IPR048422">
    <property type="entry name" value="NOA1/YqeH-like_C"/>
</dbReference>
<sequence>MAKIKKCIGCGIELQNESSEKQGFVPKSVLESRKEIYCQRCFKIKNYGEYLPVEMTKEDYRKEVGKQAERADVVLAVFDIIDFEGSFDDEILDILREKDSIIAINKLDLVPGEKHPSEVSDWVKERLADEGIAPLDIAILSAKSGYGVNGIIRKLRHFFPDGAKAMVLGTTNVGKSSIINGLLGDKKVTTSKYPGTTLKSLENIISGTKLTLIDTPGLIPEGRVSDMVCEECNLKIVPANEISRKTFKLEKDRVLMFGGLLWMKVMNSEKAIFSAFASKDVSFHETNEGRLEDLLRDHSGDAISPPCEKCRDEYAALPMKKEEWTVESGEELVFKGLGWISVKRGPLTIEVTIPEGAEIILRDAFIKPRR</sequence>
<dbReference type="eggNOG" id="COG1161">
    <property type="taxonomic scope" value="Bacteria"/>
</dbReference>
<evidence type="ECO:0000259" key="2">
    <source>
        <dbReference type="Pfam" id="PF21516"/>
    </source>
</evidence>
<dbReference type="CDD" id="cd01855">
    <property type="entry name" value="YqeH"/>
    <property type="match status" value="1"/>
</dbReference>
<evidence type="ECO:0000313" key="3">
    <source>
        <dbReference type="EMBL" id="ADO82317.1"/>
    </source>
</evidence>
<dbReference type="InterPro" id="IPR019988">
    <property type="entry name" value="GTP-bd_ribosome_bgen_YqeH"/>
</dbReference>
<organism evidence="3 4">
    <name type="scientific">Ilyobacter polytropus (strain ATCC 51220 / DSM 2926 / LMG 16218 / CuHBu1)</name>
    <dbReference type="NCBI Taxonomy" id="572544"/>
    <lineage>
        <taxon>Bacteria</taxon>
        <taxon>Fusobacteriati</taxon>
        <taxon>Fusobacteriota</taxon>
        <taxon>Fusobacteriia</taxon>
        <taxon>Fusobacteriales</taxon>
        <taxon>Fusobacteriaceae</taxon>
        <taxon>Ilyobacter</taxon>
    </lineage>
</organism>
<dbReference type="Pfam" id="PF21516">
    <property type="entry name" value="YqeH-like_C"/>
    <property type="match status" value="1"/>
</dbReference>
<name>E3H627_ILYPC</name>
<evidence type="ECO:0000313" key="4">
    <source>
        <dbReference type="Proteomes" id="UP000006875"/>
    </source>
</evidence>
<dbReference type="Gene3D" id="3.40.50.300">
    <property type="entry name" value="P-loop containing nucleotide triphosphate hydrolases"/>
    <property type="match status" value="1"/>
</dbReference>
<dbReference type="InterPro" id="IPR006073">
    <property type="entry name" value="GTP-bd"/>
</dbReference>
<dbReference type="KEGG" id="ipo:Ilyop_0529"/>
<dbReference type="PANTHER" id="PTHR46434:SF1">
    <property type="entry name" value="GENETIC INTERACTOR OF PROHIBITINS 3, MITOCHONDRIAL"/>
    <property type="match status" value="1"/>
</dbReference>
<accession>E3H627</accession>
<reference evidence="3 4" key="1">
    <citation type="journal article" date="2010" name="Stand. Genomic Sci.">
        <title>Complete genome sequence of Ilyobacter polytropus type strain (CuHbu1).</title>
        <authorList>
            <person name="Sikorski J."/>
            <person name="Chertkov O."/>
            <person name="Lapidus A."/>
            <person name="Nolan M."/>
            <person name="Lucas S."/>
            <person name="Del Rio T.G."/>
            <person name="Tice H."/>
            <person name="Cheng J.F."/>
            <person name="Tapia R."/>
            <person name="Han C."/>
            <person name="Goodwin L."/>
            <person name="Pitluck S."/>
            <person name="Liolios K."/>
            <person name="Ivanova N."/>
            <person name="Mavromatis K."/>
            <person name="Mikhailova N."/>
            <person name="Pati A."/>
            <person name="Chen A."/>
            <person name="Palaniappan K."/>
            <person name="Land M."/>
            <person name="Hauser L."/>
            <person name="Chang Y.J."/>
            <person name="Jeffries C.D."/>
            <person name="Brambilla E."/>
            <person name="Yasawong M."/>
            <person name="Rohde M."/>
            <person name="Pukall R."/>
            <person name="Spring S."/>
            <person name="Goker M."/>
            <person name="Woyke T."/>
            <person name="Bristow J."/>
            <person name="Eisen J.A."/>
            <person name="Markowitz V."/>
            <person name="Hugenholtz P."/>
            <person name="Kyrpides N.C."/>
            <person name="Klenk H.P."/>
        </authorList>
    </citation>
    <scope>NUCLEOTIDE SEQUENCE [LARGE SCALE GENOMIC DNA]</scope>
    <source>
        <strain evidence="4">ATCC 51220 / DSM 2926 / LMG 16218 / CuHBu1</strain>
    </source>
</reference>
<gene>
    <name evidence="3" type="ordered locus">Ilyop_0529</name>
</gene>
<keyword evidence="4" id="KW-1185">Reference proteome</keyword>
<proteinExistence type="predicted"/>
<dbReference type="NCBIfam" id="TIGR03597">
    <property type="entry name" value="GTPase_YqeH"/>
    <property type="match status" value="1"/>
</dbReference>
<dbReference type="STRING" id="572544.Ilyop_0529"/>
<dbReference type="PRINTS" id="PR00326">
    <property type="entry name" value="GTP1OBG"/>
</dbReference>
<feature type="domain" description="NOA1/YqeH-like C-terminal" evidence="2">
    <location>
        <begin position="273"/>
        <end position="364"/>
    </location>
</feature>
<dbReference type="EMBL" id="CP002281">
    <property type="protein sequence ID" value="ADO82317.1"/>
    <property type="molecule type" value="Genomic_DNA"/>
</dbReference>
<dbReference type="InterPro" id="IPR027417">
    <property type="entry name" value="P-loop_NTPase"/>
</dbReference>
<dbReference type="GO" id="GO:0005525">
    <property type="term" value="F:GTP binding"/>
    <property type="evidence" value="ECO:0007669"/>
    <property type="project" value="InterPro"/>
</dbReference>
<dbReference type="OrthoDB" id="9773841at2"/>